<accession>A0A840URA3</accession>
<feature type="compositionally biased region" description="Low complexity" evidence="1">
    <location>
        <begin position="318"/>
        <end position="346"/>
    </location>
</feature>
<evidence type="ECO:0000313" key="3">
    <source>
        <dbReference type="EMBL" id="MBB5347183.1"/>
    </source>
</evidence>
<dbReference type="RefSeq" id="WP_183348720.1">
    <property type="nucleotide sequence ID" value="NZ_JACHEO010000003.1"/>
</dbReference>
<organism evidence="3 4">
    <name type="scientific">Desulfoprunum benzoelyticum</name>
    <dbReference type="NCBI Taxonomy" id="1506996"/>
    <lineage>
        <taxon>Bacteria</taxon>
        <taxon>Pseudomonadati</taxon>
        <taxon>Thermodesulfobacteriota</taxon>
        <taxon>Desulfobulbia</taxon>
        <taxon>Desulfobulbales</taxon>
        <taxon>Desulfobulbaceae</taxon>
        <taxon>Desulfoprunum</taxon>
    </lineage>
</organism>
<dbReference type="SUPFAM" id="SSF56747">
    <property type="entry name" value="Prim-pol domain"/>
    <property type="match status" value="1"/>
</dbReference>
<dbReference type="Proteomes" id="UP000539642">
    <property type="component" value="Unassembled WGS sequence"/>
</dbReference>
<dbReference type="EMBL" id="JACHEO010000003">
    <property type="protein sequence ID" value="MBB5347183.1"/>
    <property type="molecule type" value="Genomic_DNA"/>
</dbReference>
<gene>
    <name evidence="3" type="ORF">HNQ81_000896</name>
</gene>
<evidence type="ECO:0000313" key="4">
    <source>
        <dbReference type="Proteomes" id="UP000539642"/>
    </source>
</evidence>
<feature type="region of interest" description="Disordered" evidence="1">
    <location>
        <begin position="301"/>
        <end position="354"/>
    </location>
</feature>
<reference evidence="3 4" key="1">
    <citation type="submission" date="2020-08" db="EMBL/GenBank/DDBJ databases">
        <title>Genomic Encyclopedia of Type Strains, Phase IV (KMG-IV): sequencing the most valuable type-strain genomes for metagenomic binning, comparative biology and taxonomic classification.</title>
        <authorList>
            <person name="Goeker M."/>
        </authorList>
    </citation>
    <scope>NUCLEOTIDE SEQUENCE [LARGE SCALE GENOMIC DNA]</scope>
    <source>
        <strain evidence="3 4">DSM 28570</strain>
    </source>
</reference>
<comment type="caution">
    <text evidence="3">The sequence shown here is derived from an EMBL/GenBank/DDBJ whole genome shotgun (WGS) entry which is preliminary data.</text>
</comment>
<evidence type="ECO:0000259" key="2">
    <source>
        <dbReference type="SMART" id="SM00943"/>
    </source>
</evidence>
<keyword evidence="4" id="KW-1185">Reference proteome</keyword>
<protein>
    <recommendedName>
        <fullName evidence="2">DNA primase/polymerase bifunctional N-terminal domain-containing protein</fullName>
    </recommendedName>
</protein>
<sequence>MIEEINTFIELGLSVIPTFPADHPDRPKRPTCKWKQYQDHAPTLAEIQHLFPTEKDYAVAVVAGRVSGNFEILDFDAPELFQPFMDQLRAARPELASLLLTQQTPSGGYHLLYRSCEPVQGNLKLARSADGRETKIETRGEGGYALVAPSPGYRLESDISTLATITAADRAFLHGLARSFDRHTEQAREPKLEACSHTDGERPGDVLERVADWHDLLTTDGWKYLQKVGDRHHYSRPGKTPPGTSATVNERGLYVFSSSTPLPAEQPIKKFGYVTHFRFNGDFKAAARWVVETYPEHFPKSRTSMIEEPPFPSDDDYQTNSGHSGHSGHSGQNGQNGQSESQFGQNPGQSERKWGGIAGDVREYVDGHPGEVKYSQLCQDIGIFTRRDKKTANDALNYLVKTGVIEKHPAKRGVYLPTEPGLEFMQPVIEKGIPLPLPFPLGLHNHFNVMPGTVIVIGGATNSGKTLMAMDLLRRWTGQLSGIGADPLVSPPHSLRSFSGGVPAPGEVDQRLVEIARTGIRYLNSEMTSEELGALLAEMGPDGDMLCHHVQWVSRQYDFPRAVLTDGITILDFLQIHRDFYEIGETIAQMADRVGAGLLVILIQKKSGESFPRGGEFALERARIALLLDSVTQNVKSCYLRKIKYPRDARNHPERKEIEYRIGDGLTIKPVSDLRWLDGKQRDRVHKDYQYKTFSEN</sequence>
<dbReference type="InterPro" id="IPR015330">
    <property type="entry name" value="DNA_primase/pol_bifunc_N"/>
</dbReference>
<dbReference type="Gene3D" id="3.30.720.160">
    <property type="entry name" value="Bifunctional DNA primase/polymerase, N-terminal"/>
    <property type="match status" value="1"/>
</dbReference>
<dbReference type="AlphaFoldDB" id="A0A840URA3"/>
<dbReference type="Pfam" id="PF09250">
    <property type="entry name" value="Prim-Pol"/>
    <property type="match status" value="1"/>
</dbReference>
<feature type="domain" description="DNA primase/polymerase bifunctional N-terminal" evidence="2">
    <location>
        <begin position="5"/>
        <end position="173"/>
    </location>
</feature>
<proteinExistence type="predicted"/>
<name>A0A840URA3_9BACT</name>
<evidence type="ECO:0000256" key="1">
    <source>
        <dbReference type="SAM" id="MobiDB-lite"/>
    </source>
</evidence>
<dbReference type="SMART" id="SM00943">
    <property type="entry name" value="Prim-Pol"/>
    <property type="match status" value="1"/>
</dbReference>